<keyword evidence="3" id="KW-1185">Reference proteome</keyword>
<reference evidence="2" key="2">
    <citation type="submission" date="2025-08" db="UniProtKB">
        <authorList>
            <consortium name="Ensembl"/>
        </authorList>
    </citation>
    <scope>IDENTIFICATION</scope>
    <source>
        <strain evidence="2">breed Abyssinian</strain>
    </source>
</reference>
<evidence type="ECO:0000256" key="1">
    <source>
        <dbReference type="SAM" id="Phobius"/>
    </source>
</evidence>
<keyword evidence="1" id="KW-1133">Transmembrane helix</keyword>
<name>A0ABI7WZZ8_FELCA</name>
<gene>
    <name evidence="2" type="primary">C16orf92</name>
</gene>
<feature type="transmembrane region" description="Helical" evidence="1">
    <location>
        <begin position="47"/>
        <end position="65"/>
    </location>
</feature>
<feature type="transmembrane region" description="Helical" evidence="1">
    <location>
        <begin position="85"/>
        <end position="107"/>
    </location>
</feature>
<accession>A0ABI7WZZ8</accession>
<keyword evidence="1" id="KW-0472">Membrane</keyword>
<organism evidence="2 3">
    <name type="scientific">Felis catus</name>
    <name type="common">Cat</name>
    <name type="synonym">Felis silvestris catus</name>
    <dbReference type="NCBI Taxonomy" id="9685"/>
    <lineage>
        <taxon>Eukaryota</taxon>
        <taxon>Metazoa</taxon>
        <taxon>Chordata</taxon>
        <taxon>Craniata</taxon>
        <taxon>Vertebrata</taxon>
        <taxon>Euteleostomi</taxon>
        <taxon>Mammalia</taxon>
        <taxon>Eutheria</taxon>
        <taxon>Laurasiatheria</taxon>
        <taxon>Carnivora</taxon>
        <taxon>Feliformia</taxon>
        <taxon>Felidae</taxon>
        <taxon>Felinae</taxon>
        <taxon>Felis</taxon>
    </lineage>
</organism>
<evidence type="ECO:0000313" key="3">
    <source>
        <dbReference type="Proteomes" id="UP000823872"/>
    </source>
</evidence>
<dbReference type="Ensembl" id="ENSFCTT00005024371.1">
    <property type="protein sequence ID" value="ENSFCTP00005015873.1"/>
    <property type="gene ID" value="ENSFCTG00005008726.1"/>
</dbReference>
<reference evidence="2" key="3">
    <citation type="submission" date="2025-09" db="UniProtKB">
        <authorList>
            <consortium name="Ensembl"/>
        </authorList>
    </citation>
    <scope>IDENTIFICATION</scope>
    <source>
        <strain evidence="2">breed Abyssinian</strain>
    </source>
</reference>
<protein>
    <submittedName>
        <fullName evidence="2">Uncharacterized protein</fullName>
    </submittedName>
</protein>
<evidence type="ECO:0000313" key="2">
    <source>
        <dbReference type="Ensembl" id="ENSFCTP00005015873.1"/>
    </source>
</evidence>
<dbReference type="GeneTree" id="ENSGT01140000286485"/>
<reference evidence="2 3" key="1">
    <citation type="submission" date="2021-02" db="EMBL/GenBank/DDBJ databases">
        <title>Safari Cat Assemblies.</title>
        <authorList>
            <person name="Bredemeyer K.R."/>
            <person name="Murphy W.J."/>
        </authorList>
    </citation>
    <scope>NUCLEOTIDE SEQUENCE [LARGE SCALE GENOMIC DNA]</scope>
</reference>
<keyword evidence="1" id="KW-0812">Transmembrane</keyword>
<dbReference type="Proteomes" id="UP000823872">
    <property type="component" value="Chromosome C2"/>
</dbReference>
<feature type="transmembrane region" description="Helical" evidence="1">
    <location>
        <begin position="12"/>
        <end position="35"/>
    </location>
</feature>
<proteinExistence type="predicted"/>
<sequence length="112" mass="13132">MLLMLVVLTGVRWYLIVALICISLMMSDVEHFFLCQLAIRMSSLEKCLFMSFAHFFTGLFVFWVFEKFFVDFGYYLSDMSFANIFSHSVSCLLVFLIVSFAVQKLFILMRSQ</sequence>